<dbReference type="Proteomes" id="UP000217277">
    <property type="component" value="Chromosome I"/>
</dbReference>
<evidence type="ECO:0000313" key="2">
    <source>
        <dbReference type="Proteomes" id="UP000217277"/>
    </source>
</evidence>
<dbReference type="EMBL" id="CP011011">
    <property type="protein sequence ID" value="ATC83137.1"/>
    <property type="molecule type" value="Genomic_DNA"/>
</dbReference>
<organism evidence="1 2">
    <name type="scientific">Pseudoalteromonas agarivorans DSM 14585</name>
    <dbReference type="NCBI Taxonomy" id="1312369"/>
    <lineage>
        <taxon>Bacteria</taxon>
        <taxon>Pseudomonadati</taxon>
        <taxon>Pseudomonadota</taxon>
        <taxon>Gammaproteobacteria</taxon>
        <taxon>Alteromonadales</taxon>
        <taxon>Pseudoalteromonadaceae</taxon>
        <taxon>Pseudoalteromonas</taxon>
    </lineage>
</organism>
<reference evidence="1" key="1">
    <citation type="submission" date="2015-03" db="EMBL/GenBank/DDBJ databases">
        <authorList>
            <person name="Xie B.-B."/>
            <person name="Rong J.-C."/>
            <person name="Qin Q.-L."/>
            <person name="Zhang Y.-Z."/>
        </authorList>
    </citation>
    <scope>NUCLEOTIDE SEQUENCE</scope>
    <source>
        <strain evidence="1">DSM 14585</strain>
    </source>
</reference>
<sequence length="177" mass="20511">MFLTEFFGHFSLSAFTMWAFMMAFLFNVFVYSIGNKRNTTLLLSSLIMFISYSSYEYFLDWLSIYELTYLDLAIYDGCTIAALFIAKHFIKTSSSSLLYLIFGLSTNLSLALCMQLDTFILRNSEPWFFWDFYTFSVITIDLLMAVSLIVDRDFLGLHKLKSKLCGLFKSTKPQPTT</sequence>
<evidence type="ECO:0000313" key="1">
    <source>
        <dbReference type="EMBL" id="ATC83137.1"/>
    </source>
</evidence>
<keyword evidence="2" id="KW-1185">Reference proteome</keyword>
<protein>
    <submittedName>
        <fullName evidence="1">Uncharacterized protein</fullName>
    </submittedName>
</protein>
<proteinExistence type="predicted"/>
<accession>A0ACA8DZ47</accession>
<gene>
    <name evidence="1" type="ORF">PAGA_a2923</name>
</gene>
<name>A0ACA8DZ47_9GAMM</name>